<keyword evidence="3" id="KW-1185">Reference proteome</keyword>
<gene>
    <name evidence="2" type="ORF">GCM10023116_21300</name>
</gene>
<comment type="caution">
    <text evidence="2">The sequence shown here is derived from an EMBL/GenBank/DDBJ whole genome shotgun (WGS) entry which is preliminary data.</text>
</comment>
<sequence>MSDTLERMRTTLDTKLGAVMEQLKTTKNNLEAASGAIDEGIHSRLEEAKAKVQAKKQEADAARERLKTLIEEQKGDIKAQVEQWKANHEHDKLVKRAERAEDYAEACIELAMAAAVEAEEATLKAIVARQDAESAS</sequence>
<feature type="coiled-coil region" evidence="1">
    <location>
        <begin position="42"/>
        <end position="83"/>
    </location>
</feature>
<proteinExistence type="predicted"/>
<protein>
    <submittedName>
        <fullName evidence="2">Uncharacterized protein</fullName>
    </submittedName>
</protein>
<name>A0ABP8V2P6_9GAMM</name>
<organism evidence="2 3">
    <name type="scientific">Kistimonas scapharcae</name>
    <dbReference type="NCBI Taxonomy" id="1036133"/>
    <lineage>
        <taxon>Bacteria</taxon>
        <taxon>Pseudomonadati</taxon>
        <taxon>Pseudomonadota</taxon>
        <taxon>Gammaproteobacteria</taxon>
        <taxon>Oceanospirillales</taxon>
        <taxon>Endozoicomonadaceae</taxon>
        <taxon>Kistimonas</taxon>
    </lineage>
</organism>
<accession>A0ABP8V2P6</accession>
<dbReference type="Proteomes" id="UP001500604">
    <property type="component" value="Unassembled WGS sequence"/>
</dbReference>
<reference evidence="3" key="1">
    <citation type="journal article" date="2019" name="Int. J. Syst. Evol. Microbiol.">
        <title>The Global Catalogue of Microorganisms (GCM) 10K type strain sequencing project: providing services to taxonomists for standard genome sequencing and annotation.</title>
        <authorList>
            <consortium name="The Broad Institute Genomics Platform"/>
            <consortium name="The Broad Institute Genome Sequencing Center for Infectious Disease"/>
            <person name="Wu L."/>
            <person name="Ma J."/>
        </authorList>
    </citation>
    <scope>NUCLEOTIDE SEQUENCE [LARGE SCALE GENOMIC DNA]</scope>
    <source>
        <strain evidence="3">JCM 17805</strain>
    </source>
</reference>
<evidence type="ECO:0000313" key="2">
    <source>
        <dbReference type="EMBL" id="GAA4649849.1"/>
    </source>
</evidence>
<dbReference type="EMBL" id="BAABFL010000322">
    <property type="protein sequence ID" value="GAA4649849.1"/>
    <property type="molecule type" value="Genomic_DNA"/>
</dbReference>
<evidence type="ECO:0000313" key="3">
    <source>
        <dbReference type="Proteomes" id="UP001500604"/>
    </source>
</evidence>
<keyword evidence="1" id="KW-0175">Coiled coil</keyword>
<evidence type="ECO:0000256" key="1">
    <source>
        <dbReference type="SAM" id="Coils"/>
    </source>
</evidence>
<dbReference type="RefSeq" id="WP_345195860.1">
    <property type="nucleotide sequence ID" value="NZ_BAABFL010000322.1"/>
</dbReference>